<dbReference type="InterPro" id="IPR000504">
    <property type="entry name" value="RRM_dom"/>
</dbReference>
<dbReference type="InterPro" id="IPR035979">
    <property type="entry name" value="RBD_domain_sf"/>
</dbReference>
<dbReference type="SUPFAM" id="SSF54928">
    <property type="entry name" value="RNA-binding domain, RBD"/>
    <property type="match status" value="1"/>
</dbReference>
<organism evidence="3 6">
    <name type="scientific">Adineta ricciae</name>
    <name type="common">Rotifer</name>
    <dbReference type="NCBI Taxonomy" id="249248"/>
    <lineage>
        <taxon>Eukaryota</taxon>
        <taxon>Metazoa</taxon>
        <taxon>Spiralia</taxon>
        <taxon>Gnathifera</taxon>
        <taxon>Rotifera</taxon>
        <taxon>Eurotatoria</taxon>
        <taxon>Bdelloidea</taxon>
        <taxon>Adinetida</taxon>
        <taxon>Adinetidae</taxon>
        <taxon>Adineta</taxon>
    </lineage>
</organism>
<feature type="domain" description="RRM" evidence="2">
    <location>
        <begin position="6"/>
        <end position="79"/>
    </location>
</feature>
<evidence type="ECO:0000313" key="6">
    <source>
        <dbReference type="Proteomes" id="UP000663852"/>
    </source>
</evidence>
<protein>
    <recommendedName>
        <fullName evidence="2">RRM domain-containing protein</fullName>
    </recommendedName>
</protein>
<comment type="caution">
    <text evidence="3">The sequence shown here is derived from an EMBL/GenBank/DDBJ whole genome shotgun (WGS) entry which is preliminary data.</text>
</comment>
<dbReference type="OrthoDB" id="6657230at2759"/>
<accession>A0A813SCZ2</accession>
<evidence type="ECO:0000313" key="5">
    <source>
        <dbReference type="Proteomes" id="UP000663828"/>
    </source>
</evidence>
<evidence type="ECO:0000259" key="2">
    <source>
        <dbReference type="SMART" id="SM00360"/>
    </source>
</evidence>
<dbReference type="AlphaFoldDB" id="A0A813SCZ2"/>
<dbReference type="EMBL" id="CAJNOR010006877">
    <property type="protein sequence ID" value="CAF1605664.1"/>
    <property type="molecule type" value="Genomic_DNA"/>
</dbReference>
<name>A0A813SCZ2_ADIRI</name>
<feature type="region of interest" description="Disordered" evidence="1">
    <location>
        <begin position="192"/>
        <end position="216"/>
    </location>
</feature>
<dbReference type="GO" id="GO:0003723">
    <property type="term" value="F:RNA binding"/>
    <property type="evidence" value="ECO:0007669"/>
    <property type="project" value="InterPro"/>
</dbReference>
<evidence type="ECO:0000256" key="1">
    <source>
        <dbReference type="SAM" id="MobiDB-lite"/>
    </source>
</evidence>
<sequence length="264" mass="30745">MELTDKLLIRGVDQEITADEFRDELIKQYHGIKRVERLYNPKTKEPTETIRVELATAEHSEAFLQNGYVNFDQLRCSVEPIKSRRFTRRQTASNKESDRQSDISYNEQQRSRKLLVHGVPTDILMNDLGKQLSKVYPGIKYVKRWLLNDEPQTVTERVQIDFDLSAQADAVLQNGYIHFQKHHWPVTSYITRSRPRSEPDFVDDTQSEHQSEPELQPEVLTEQEIHQIFDEQKKQLAQLIAQFDAQLNSTIASQAVNQPRSARA</sequence>
<keyword evidence="5" id="KW-1185">Reference proteome</keyword>
<dbReference type="EMBL" id="CAJNOJ010000012">
    <property type="protein sequence ID" value="CAF0798719.1"/>
    <property type="molecule type" value="Genomic_DNA"/>
</dbReference>
<dbReference type="SMART" id="SM00360">
    <property type="entry name" value="RRM"/>
    <property type="match status" value="1"/>
</dbReference>
<reference evidence="3" key="1">
    <citation type="submission" date="2021-02" db="EMBL/GenBank/DDBJ databases">
        <authorList>
            <person name="Nowell W R."/>
        </authorList>
    </citation>
    <scope>NUCLEOTIDE SEQUENCE</scope>
</reference>
<proteinExistence type="predicted"/>
<dbReference type="Proteomes" id="UP000663828">
    <property type="component" value="Unassembled WGS sequence"/>
</dbReference>
<feature type="region of interest" description="Disordered" evidence="1">
    <location>
        <begin position="87"/>
        <end position="109"/>
    </location>
</feature>
<dbReference type="Proteomes" id="UP000663852">
    <property type="component" value="Unassembled WGS sequence"/>
</dbReference>
<evidence type="ECO:0000313" key="4">
    <source>
        <dbReference type="EMBL" id="CAF1605664.1"/>
    </source>
</evidence>
<gene>
    <name evidence="3" type="ORF">EDS130_LOCUS4736</name>
    <name evidence="4" type="ORF">XAT740_LOCUS48252</name>
</gene>
<evidence type="ECO:0000313" key="3">
    <source>
        <dbReference type="EMBL" id="CAF0798719.1"/>
    </source>
</evidence>